<dbReference type="AlphaFoldDB" id="E3ME83"/>
<gene>
    <name evidence="2" type="ORF">CRE_22342</name>
</gene>
<sequence length="303" mass="34141">MDSNSTSTINLKRPAMESPNTIKKKRAMSLSDAPNLLSNTINDPAVKSPLSTKTYLDNDFQCIVNSLRSKSPENFSVETLSKVILYMADTMVNIQKLNFELIEKVSHLDKNICSLQKHQSDASKKTFAEAVSKSISGPAAQVSIIRAVEAANNSDLRKCAVVLKKTEQLPENSEDELLDTVAQMCQIAKPLSVFRIAQRTGPPLLKIQLQTAEDAGKVLSTFFKHRDNIPYCKNASVRPDLSKPELEKFRLAWKEVIMKNNEAEKRMYTVRNLEVVKIKYRENQEPWAWEVRPSAPKETSKSN</sequence>
<evidence type="ECO:0000256" key="1">
    <source>
        <dbReference type="SAM" id="MobiDB-lite"/>
    </source>
</evidence>
<accession>E3ME83</accession>
<dbReference type="InParanoid" id="E3ME83"/>
<evidence type="ECO:0000313" key="2">
    <source>
        <dbReference type="EMBL" id="EFO99464.1"/>
    </source>
</evidence>
<dbReference type="eggNOG" id="ENOG502TJR1">
    <property type="taxonomic scope" value="Eukaryota"/>
</dbReference>
<protein>
    <submittedName>
        <fullName evidence="2">Uncharacterized protein</fullName>
    </submittedName>
</protein>
<proteinExistence type="predicted"/>
<feature type="region of interest" description="Disordered" evidence="1">
    <location>
        <begin position="1"/>
        <end position="22"/>
    </location>
</feature>
<dbReference type="OrthoDB" id="5797951at2759"/>
<keyword evidence="3" id="KW-1185">Reference proteome</keyword>
<evidence type="ECO:0000313" key="3">
    <source>
        <dbReference type="Proteomes" id="UP000008281"/>
    </source>
</evidence>
<name>E3ME83_CAERE</name>
<dbReference type="HOGENOM" id="CLU_078054_0_0_1"/>
<organism evidence="3">
    <name type="scientific">Caenorhabditis remanei</name>
    <name type="common">Caenorhabditis vulgaris</name>
    <dbReference type="NCBI Taxonomy" id="31234"/>
    <lineage>
        <taxon>Eukaryota</taxon>
        <taxon>Metazoa</taxon>
        <taxon>Ecdysozoa</taxon>
        <taxon>Nematoda</taxon>
        <taxon>Chromadorea</taxon>
        <taxon>Rhabditida</taxon>
        <taxon>Rhabditina</taxon>
        <taxon>Rhabditomorpha</taxon>
        <taxon>Rhabditoidea</taxon>
        <taxon>Rhabditidae</taxon>
        <taxon>Peloderinae</taxon>
        <taxon>Caenorhabditis</taxon>
    </lineage>
</organism>
<dbReference type="Proteomes" id="UP000008281">
    <property type="component" value="Unassembled WGS sequence"/>
</dbReference>
<feature type="compositionally biased region" description="Polar residues" evidence="1">
    <location>
        <begin position="1"/>
        <end position="10"/>
    </location>
</feature>
<dbReference type="EMBL" id="DS268438">
    <property type="protein sequence ID" value="EFO99464.1"/>
    <property type="molecule type" value="Genomic_DNA"/>
</dbReference>
<reference evidence="2" key="1">
    <citation type="submission" date="2007-07" db="EMBL/GenBank/DDBJ databases">
        <title>PCAP assembly of the Caenorhabditis remanei genome.</title>
        <authorList>
            <consortium name="The Caenorhabditis remanei Sequencing Consortium"/>
            <person name="Wilson R.K."/>
        </authorList>
    </citation>
    <scope>NUCLEOTIDE SEQUENCE [LARGE SCALE GENOMIC DNA]</scope>
    <source>
        <strain evidence="2">PB4641</strain>
    </source>
</reference>